<protein>
    <submittedName>
        <fullName evidence="5">LOW QUALITY PROTEIN: GRAM domain-containing protein 2B-like</fullName>
    </submittedName>
</protein>
<keyword evidence="2" id="KW-1133">Transmembrane helix</keyword>
<dbReference type="Gene3D" id="2.30.29.30">
    <property type="entry name" value="Pleckstrin-homology domain (PH domain)/Phosphotyrosine-binding domain (PTB)"/>
    <property type="match status" value="1"/>
</dbReference>
<dbReference type="InterPro" id="IPR011993">
    <property type="entry name" value="PH-like_dom_sf"/>
</dbReference>
<dbReference type="OrthoDB" id="2162691at2759"/>
<evidence type="ECO:0000256" key="2">
    <source>
        <dbReference type="SAM" id="Phobius"/>
    </source>
</evidence>
<evidence type="ECO:0000313" key="5">
    <source>
        <dbReference type="RefSeq" id="XP_034051942.1"/>
    </source>
</evidence>
<organism evidence="4 5">
    <name type="scientific">Gymnodraco acuticeps</name>
    <name type="common">Antarctic dragonfish</name>
    <dbReference type="NCBI Taxonomy" id="8218"/>
    <lineage>
        <taxon>Eukaryota</taxon>
        <taxon>Metazoa</taxon>
        <taxon>Chordata</taxon>
        <taxon>Craniata</taxon>
        <taxon>Vertebrata</taxon>
        <taxon>Euteleostomi</taxon>
        <taxon>Actinopterygii</taxon>
        <taxon>Neopterygii</taxon>
        <taxon>Teleostei</taxon>
        <taxon>Neoteleostei</taxon>
        <taxon>Acanthomorphata</taxon>
        <taxon>Eupercaria</taxon>
        <taxon>Perciformes</taxon>
        <taxon>Notothenioidei</taxon>
        <taxon>Bathydraconidae</taxon>
        <taxon>Gymnodraco</taxon>
    </lineage>
</organism>
<evidence type="ECO:0000256" key="1">
    <source>
        <dbReference type="SAM" id="MobiDB-lite"/>
    </source>
</evidence>
<keyword evidence="4" id="KW-1185">Reference proteome</keyword>
<dbReference type="RefSeq" id="XP_034051942.1">
    <property type="nucleotide sequence ID" value="XM_034196051.1"/>
</dbReference>
<keyword evidence="2" id="KW-0812">Transmembrane</keyword>
<gene>
    <name evidence="5" type="primary">LOC117532660</name>
</gene>
<dbReference type="InterPro" id="IPR004182">
    <property type="entry name" value="GRAM"/>
</dbReference>
<dbReference type="KEGG" id="gacu:117532660"/>
<dbReference type="InParanoid" id="A0A6P8SWK7"/>
<dbReference type="GeneID" id="117532660"/>
<dbReference type="Pfam" id="PF02893">
    <property type="entry name" value="GRAM"/>
    <property type="match status" value="1"/>
</dbReference>
<accession>A0A6P8SWK7</accession>
<name>A0A6P8SWK7_GYMAC</name>
<evidence type="ECO:0000259" key="3">
    <source>
        <dbReference type="SMART" id="SM00568"/>
    </source>
</evidence>
<dbReference type="PANTHER" id="PTHR46645">
    <property type="entry name" value="GRAM DOMAIN-CONTAINING PROTEIN 2B-RELATED"/>
    <property type="match status" value="1"/>
</dbReference>
<evidence type="ECO:0000313" key="4">
    <source>
        <dbReference type="Proteomes" id="UP000515161"/>
    </source>
</evidence>
<proteinExistence type="predicted"/>
<keyword evidence="2" id="KW-0472">Membrane</keyword>
<feature type="region of interest" description="Disordered" evidence="1">
    <location>
        <begin position="262"/>
        <end position="281"/>
    </location>
</feature>
<dbReference type="PANTHER" id="PTHR46645:SF1">
    <property type="entry name" value="GRAM DOMAIN-CONTAINING PROTEIN"/>
    <property type="match status" value="1"/>
</dbReference>
<dbReference type="SMART" id="SM00568">
    <property type="entry name" value="GRAM"/>
    <property type="match status" value="1"/>
</dbReference>
<dbReference type="AlphaFoldDB" id="A0A6P8SWK7"/>
<feature type="transmembrane region" description="Helical" evidence="2">
    <location>
        <begin position="311"/>
        <end position="332"/>
    </location>
</feature>
<feature type="compositionally biased region" description="Polar residues" evidence="1">
    <location>
        <begin position="265"/>
        <end position="281"/>
    </location>
</feature>
<feature type="domain" description="GRAM" evidence="3">
    <location>
        <begin position="106"/>
        <end position="173"/>
    </location>
</feature>
<dbReference type="InterPro" id="IPR052633">
    <property type="entry name" value="GRAM_domain_protein_2B"/>
</dbReference>
<reference evidence="5" key="1">
    <citation type="submission" date="2025-08" db="UniProtKB">
        <authorList>
            <consortium name="RefSeq"/>
        </authorList>
    </citation>
    <scope>IDENTIFICATION</scope>
</reference>
<sequence>MCLNLCKCASWKYLACTMSLKGRRFSLDSSANLDGLGLLGGRRGSNRFSSKKSSHNYTRYDAPLNIQELKDSINSNMYIRDPITEENNIDRTDDFISNISFLKHNKTFHKMFPDIPEKENLTHTFSCALQKEVLYHGKLYVSENYVCFHSSVLLKDTKVVIPASSVLRIKKTQLGLSMLSIQTADGDKCTFGSLWNREMCYQLLQTVCSQEQDKNLNGSSHVSSADNEADHDVASGYSSLEDSVDHDRGSEDSIYLNNDLPHMSSEGSTKGNSTSQNSTEGDGTAAVRWIWRIAESVVPLFFLREIRDLSALFYVFVLLMMLLLLASGYMGLKIIALEEQLTQLFFQHREYQLT</sequence>
<dbReference type="Proteomes" id="UP000515161">
    <property type="component" value="Unplaced"/>
</dbReference>